<dbReference type="GO" id="GO:0003995">
    <property type="term" value="F:acyl-CoA dehydrogenase activity"/>
    <property type="evidence" value="ECO:0007669"/>
    <property type="project" value="TreeGrafter"/>
</dbReference>
<dbReference type="GO" id="GO:0033539">
    <property type="term" value="P:fatty acid beta-oxidation using acyl-CoA dehydrogenase"/>
    <property type="evidence" value="ECO:0007669"/>
    <property type="project" value="TreeGrafter"/>
</dbReference>
<evidence type="ECO:0000256" key="3">
    <source>
        <dbReference type="ARBA" id="ARBA00022827"/>
    </source>
</evidence>
<evidence type="ECO:0000313" key="7">
    <source>
        <dbReference type="EMBL" id="CAB4042248.1"/>
    </source>
</evidence>
<keyword evidence="3" id="KW-0274">FAD</keyword>
<evidence type="ECO:0000256" key="1">
    <source>
        <dbReference type="ARBA" id="ARBA00001974"/>
    </source>
</evidence>
<dbReference type="Gene3D" id="2.40.110.10">
    <property type="entry name" value="Butyryl-CoA Dehydrogenase, subunit A, domain 2"/>
    <property type="match status" value="1"/>
</dbReference>
<sequence length="359" mass="40263">MNIPLIENWNVYMAFILFRVAAILQGVYKRSLKGQESSSDAQKMGLLAETMAKAGWSFTQTKPGQSGAQNRRNYSTSTSHHPGFMPMSANALADDVQDLLATLQDFMKEHVYPNESVFEEHQKSEDCWKPHPLMEQLKSKAKTAGLWNLFIPVECDPSKVYGAGLTNVEYAFLCEEMGKSVYAPEMFNCSAPDTGNMEVLIKYGSQEQKEEWLQPLLDGRIRSCFAMTEPNVASSDATNIQAKIEQDGDFYIINGRKWWTSGALDPRCEIAVFMGKTDPSAAKHKQQSMVLVPFKTPGVEIIRHLSMFGYLDPPLCSIYIWRIGSVREKLELAGESGIKTFFSVLVLCTQASLKNMPDH</sequence>
<dbReference type="PANTHER" id="PTHR48083:SF35">
    <property type="entry name" value="ACYL-COA DEHYDROGENASE FAMILY MEMBER 10"/>
    <property type="match status" value="1"/>
</dbReference>
<evidence type="ECO:0000259" key="6">
    <source>
        <dbReference type="Pfam" id="PF02771"/>
    </source>
</evidence>
<evidence type="ECO:0000259" key="5">
    <source>
        <dbReference type="Pfam" id="PF02770"/>
    </source>
</evidence>
<dbReference type="Pfam" id="PF02771">
    <property type="entry name" value="Acyl-CoA_dh_N"/>
    <property type="match status" value="1"/>
</dbReference>
<dbReference type="InterPro" id="IPR013786">
    <property type="entry name" value="AcylCoA_DH/ox_N"/>
</dbReference>
<dbReference type="AlphaFoldDB" id="A0A6S7KEG4"/>
<dbReference type="PANTHER" id="PTHR48083">
    <property type="entry name" value="MEDIUM-CHAIN SPECIFIC ACYL-COA DEHYDROGENASE, MITOCHONDRIAL-RELATED"/>
    <property type="match status" value="1"/>
</dbReference>
<dbReference type="Gene3D" id="1.10.540.10">
    <property type="entry name" value="Acyl-CoA dehydrogenase/oxidase, N-terminal domain"/>
    <property type="match status" value="1"/>
</dbReference>
<evidence type="ECO:0000313" key="8">
    <source>
        <dbReference type="Proteomes" id="UP001152795"/>
    </source>
</evidence>
<dbReference type="InterPro" id="IPR037069">
    <property type="entry name" value="AcylCoA_DH/ox_N_sf"/>
</dbReference>
<accession>A0A6S7KEG4</accession>
<feature type="domain" description="Acyl-CoA dehydrogenase/oxidase N-terminal" evidence="6">
    <location>
        <begin position="95"/>
        <end position="219"/>
    </location>
</feature>
<keyword evidence="8" id="KW-1185">Reference proteome</keyword>
<gene>
    <name evidence="7" type="ORF">PACLA_8A039155</name>
</gene>
<organism evidence="7 8">
    <name type="scientific">Paramuricea clavata</name>
    <name type="common">Red gorgonian</name>
    <name type="synonym">Violescent sea-whip</name>
    <dbReference type="NCBI Taxonomy" id="317549"/>
    <lineage>
        <taxon>Eukaryota</taxon>
        <taxon>Metazoa</taxon>
        <taxon>Cnidaria</taxon>
        <taxon>Anthozoa</taxon>
        <taxon>Octocorallia</taxon>
        <taxon>Malacalcyonacea</taxon>
        <taxon>Plexauridae</taxon>
        <taxon>Paramuricea</taxon>
    </lineage>
</organism>
<evidence type="ECO:0000256" key="4">
    <source>
        <dbReference type="ARBA" id="ARBA00023002"/>
    </source>
</evidence>
<dbReference type="SUPFAM" id="SSF56645">
    <property type="entry name" value="Acyl-CoA dehydrogenase NM domain-like"/>
    <property type="match status" value="1"/>
</dbReference>
<keyword evidence="4" id="KW-0560">Oxidoreductase</keyword>
<protein>
    <submittedName>
        <fullName evidence="7">Acyl- dehydrogenase family member 10</fullName>
    </submittedName>
</protein>
<comment type="caution">
    <text evidence="7">The sequence shown here is derived from an EMBL/GenBank/DDBJ whole genome shotgun (WGS) entry which is preliminary data.</text>
</comment>
<dbReference type="InterPro" id="IPR050741">
    <property type="entry name" value="Acyl-CoA_dehydrogenase"/>
</dbReference>
<reference evidence="7" key="1">
    <citation type="submission" date="2020-04" db="EMBL/GenBank/DDBJ databases">
        <authorList>
            <person name="Alioto T."/>
            <person name="Alioto T."/>
            <person name="Gomez Garrido J."/>
        </authorList>
    </citation>
    <scope>NUCLEOTIDE SEQUENCE</scope>
    <source>
        <strain evidence="7">A484AB</strain>
    </source>
</reference>
<dbReference type="InterPro" id="IPR006091">
    <property type="entry name" value="Acyl-CoA_Oxase/DH_mid-dom"/>
</dbReference>
<dbReference type="OrthoDB" id="434771at2759"/>
<dbReference type="Pfam" id="PF02770">
    <property type="entry name" value="Acyl-CoA_dh_M"/>
    <property type="match status" value="1"/>
</dbReference>
<keyword evidence="2" id="KW-0285">Flavoprotein</keyword>
<dbReference type="Proteomes" id="UP001152795">
    <property type="component" value="Unassembled WGS sequence"/>
</dbReference>
<dbReference type="InterPro" id="IPR009100">
    <property type="entry name" value="AcylCoA_DH/oxidase_NM_dom_sf"/>
</dbReference>
<feature type="domain" description="Acyl-CoA oxidase/dehydrogenase middle" evidence="5">
    <location>
        <begin position="224"/>
        <end position="319"/>
    </location>
</feature>
<evidence type="ECO:0000256" key="2">
    <source>
        <dbReference type="ARBA" id="ARBA00022630"/>
    </source>
</evidence>
<feature type="non-terminal residue" evidence="7">
    <location>
        <position position="359"/>
    </location>
</feature>
<proteinExistence type="predicted"/>
<comment type="cofactor">
    <cofactor evidence="1">
        <name>FAD</name>
        <dbReference type="ChEBI" id="CHEBI:57692"/>
    </cofactor>
</comment>
<dbReference type="Gene3D" id="3.90.1200.10">
    <property type="match status" value="1"/>
</dbReference>
<dbReference type="EMBL" id="CACRXK020029762">
    <property type="protein sequence ID" value="CAB4042248.1"/>
    <property type="molecule type" value="Genomic_DNA"/>
</dbReference>
<dbReference type="InterPro" id="IPR046373">
    <property type="entry name" value="Acyl-CoA_Oxase/DH_mid-dom_sf"/>
</dbReference>
<dbReference type="GO" id="GO:0005739">
    <property type="term" value="C:mitochondrion"/>
    <property type="evidence" value="ECO:0007669"/>
    <property type="project" value="TreeGrafter"/>
</dbReference>
<name>A0A6S7KEG4_PARCT</name>
<dbReference type="GO" id="GO:0050660">
    <property type="term" value="F:flavin adenine dinucleotide binding"/>
    <property type="evidence" value="ECO:0007669"/>
    <property type="project" value="InterPro"/>
</dbReference>